<evidence type="ECO:0000313" key="2">
    <source>
        <dbReference type="Proteomes" id="UP000683000"/>
    </source>
</evidence>
<dbReference type="Proteomes" id="UP000683000">
    <property type="component" value="Unassembled WGS sequence"/>
</dbReference>
<organism evidence="1 2">
    <name type="scientific">Boletus reticuloceps</name>
    <dbReference type="NCBI Taxonomy" id="495285"/>
    <lineage>
        <taxon>Eukaryota</taxon>
        <taxon>Fungi</taxon>
        <taxon>Dikarya</taxon>
        <taxon>Basidiomycota</taxon>
        <taxon>Agaricomycotina</taxon>
        <taxon>Agaricomycetes</taxon>
        <taxon>Agaricomycetidae</taxon>
        <taxon>Boletales</taxon>
        <taxon>Boletineae</taxon>
        <taxon>Boletaceae</taxon>
        <taxon>Boletoideae</taxon>
        <taxon>Boletus</taxon>
    </lineage>
</organism>
<name>A0A8I2YHV0_9AGAM</name>
<dbReference type="OrthoDB" id="2688210at2759"/>
<protein>
    <submittedName>
        <fullName evidence="1">Uncharacterized protein</fullName>
    </submittedName>
</protein>
<accession>A0A8I2YHV0</accession>
<reference evidence="1" key="1">
    <citation type="submission" date="2021-03" db="EMBL/GenBank/DDBJ databases">
        <title>Evolutionary innovations through gain and loss of genes in the ectomycorrhizal Boletales.</title>
        <authorList>
            <person name="Wu G."/>
            <person name="Miyauchi S."/>
            <person name="Morin E."/>
            <person name="Yang Z.-L."/>
            <person name="Xu J."/>
            <person name="Martin F.M."/>
        </authorList>
    </citation>
    <scope>NUCLEOTIDE SEQUENCE</scope>
    <source>
        <strain evidence="1">BR01</strain>
    </source>
</reference>
<dbReference type="AlphaFoldDB" id="A0A8I2YHV0"/>
<evidence type="ECO:0000313" key="1">
    <source>
        <dbReference type="EMBL" id="KAG6372564.1"/>
    </source>
</evidence>
<keyword evidence="2" id="KW-1185">Reference proteome</keyword>
<dbReference type="EMBL" id="JAGFBS010000027">
    <property type="protein sequence ID" value="KAG6372564.1"/>
    <property type="molecule type" value="Genomic_DNA"/>
</dbReference>
<proteinExistence type="predicted"/>
<sequence>MPIPNRPLPARSLFIPPQHMINKLRKGEYIPLYYFTNRGIREAEEEAPNLDNDILTLVRSEMGPVFQSAAATKANISKPTFFLSYQNQ</sequence>
<gene>
    <name evidence="1" type="ORF">JVT61DRAFT_7674</name>
</gene>
<comment type="caution">
    <text evidence="1">The sequence shown here is derived from an EMBL/GenBank/DDBJ whole genome shotgun (WGS) entry which is preliminary data.</text>
</comment>